<dbReference type="RefSeq" id="WP_150013633.1">
    <property type="nucleotide sequence ID" value="NZ_VWSG01000009.1"/>
</dbReference>
<evidence type="ECO:0000256" key="1">
    <source>
        <dbReference type="SAM" id="SignalP"/>
    </source>
</evidence>
<reference evidence="2 3" key="1">
    <citation type="submission" date="2019-09" db="EMBL/GenBank/DDBJ databases">
        <title>Genome sequence and assembly of Flavobacterium sp.</title>
        <authorList>
            <person name="Chhetri G."/>
        </authorList>
    </citation>
    <scope>NUCLEOTIDE SEQUENCE [LARGE SCALE GENOMIC DNA]</scope>
    <source>
        <strain evidence="2 3">SNL9</strain>
    </source>
</reference>
<gene>
    <name evidence="2" type="ORF">F0460_12280</name>
</gene>
<comment type="caution">
    <text evidence="2">The sequence shown here is derived from an EMBL/GenBank/DDBJ whole genome shotgun (WGS) entry which is preliminary data.</text>
</comment>
<keyword evidence="1" id="KW-0732">Signal</keyword>
<proteinExistence type="predicted"/>
<accession>A0A5M6CDB0</accession>
<dbReference type="Proteomes" id="UP000325141">
    <property type="component" value="Unassembled WGS sequence"/>
</dbReference>
<dbReference type="EMBL" id="VWSG01000009">
    <property type="protein sequence ID" value="KAA5533071.1"/>
    <property type="molecule type" value="Genomic_DNA"/>
</dbReference>
<dbReference type="AlphaFoldDB" id="A0A5M6CDB0"/>
<keyword evidence="3" id="KW-1185">Reference proteome</keyword>
<feature type="chain" id="PRO_5024463132" evidence="1">
    <location>
        <begin position="20"/>
        <end position="260"/>
    </location>
</feature>
<organism evidence="2 3">
    <name type="scientific">Paenimyroides baculatum</name>
    <dbReference type="NCBI Taxonomy" id="2608000"/>
    <lineage>
        <taxon>Bacteria</taxon>
        <taxon>Pseudomonadati</taxon>
        <taxon>Bacteroidota</taxon>
        <taxon>Flavobacteriia</taxon>
        <taxon>Flavobacteriales</taxon>
        <taxon>Flavobacteriaceae</taxon>
        <taxon>Paenimyroides</taxon>
    </lineage>
</organism>
<evidence type="ECO:0000313" key="2">
    <source>
        <dbReference type="EMBL" id="KAA5533071.1"/>
    </source>
</evidence>
<feature type="signal peptide" evidence="1">
    <location>
        <begin position="1"/>
        <end position="19"/>
    </location>
</feature>
<protein>
    <submittedName>
        <fullName evidence="2">Uncharacterized protein</fullName>
    </submittedName>
</protein>
<name>A0A5M6CDB0_9FLAO</name>
<evidence type="ECO:0000313" key="3">
    <source>
        <dbReference type="Proteomes" id="UP000325141"/>
    </source>
</evidence>
<sequence length="260" mass="30810">MKNYILVVFVVCFCCISFAQNGTFDPEKYYTTKDSVLLASFEEDIVYVLKDNFNDVVSKHPEFFKEYPTDPYVTYSSIPSSVEFGSEVGQDDYYLYYAYFLRNTNEMYKIDDDFGHQRNKIMIIYTRLNRIFSLLDGGGPGYMHSYRRTFGEAEYAVYLYALTRDRDDFSVKYDISKQKDLFKQTLQQIVTDRLENTFDIDETEKPELKKKLFTLINEIDAQITDAFYLTQAQKFYYDSYQLGKKMNESMVFERNPARSF</sequence>